<organism evidence="1">
    <name type="scientific">Chlorobaculum parvum</name>
    <dbReference type="NCBI Taxonomy" id="274539"/>
    <lineage>
        <taxon>Bacteria</taxon>
        <taxon>Pseudomonadati</taxon>
        <taxon>Chlorobiota</taxon>
        <taxon>Chlorobiia</taxon>
        <taxon>Chlorobiales</taxon>
        <taxon>Chlorobiaceae</taxon>
        <taxon>Chlorobaculum</taxon>
    </lineage>
</organism>
<sequence>MSETVDVIVIGAGIGGLTAAALLQERGVRSVVFEKNAFPGGSCSAFRKGGYTFDAGASVFYGFNEDDSNGTLNLHARIFRKLGVSLQSVPDPVQIHYHLPGGVEVPAWYDR</sequence>
<reference evidence="1" key="1">
    <citation type="journal article" date="2020" name="mSystems">
        <title>Genome- and Community-Level Interaction Insights into Carbon Utilization and Element Cycling Functions of Hydrothermarchaeota in Hydrothermal Sediment.</title>
        <authorList>
            <person name="Zhou Z."/>
            <person name="Liu Y."/>
            <person name="Xu W."/>
            <person name="Pan J."/>
            <person name="Luo Z.H."/>
            <person name="Li M."/>
        </authorList>
    </citation>
    <scope>NUCLEOTIDE SEQUENCE [LARGE SCALE GENOMIC DNA]</scope>
    <source>
        <strain evidence="1">HyVt-628</strain>
    </source>
</reference>
<dbReference type="SUPFAM" id="SSF51905">
    <property type="entry name" value="FAD/NAD(P)-binding domain"/>
    <property type="match status" value="1"/>
</dbReference>
<dbReference type="EMBL" id="DRSK01000029">
    <property type="protein sequence ID" value="HHE07402.1"/>
    <property type="molecule type" value="Genomic_DNA"/>
</dbReference>
<dbReference type="Gene3D" id="3.50.50.60">
    <property type="entry name" value="FAD/NAD(P)-binding domain"/>
    <property type="match status" value="1"/>
</dbReference>
<dbReference type="InterPro" id="IPR036188">
    <property type="entry name" value="FAD/NAD-bd_sf"/>
</dbReference>
<name>A0A7C5DBG2_9CHLB</name>
<gene>
    <name evidence="1" type="ORF">ENL01_00470</name>
</gene>
<protein>
    <submittedName>
        <fullName evidence="1">FAD-dependent oxidoreductase</fullName>
    </submittedName>
</protein>
<dbReference type="AlphaFoldDB" id="A0A7C5DBG2"/>
<dbReference type="GO" id="GO:0016116">
    <property type="term" value="P:carotenoid metabolic process"/>
    <property type="evidence" value="ECO:0007669"/>
    <property type="project" value="InterPro"/>
</dbReference>
<evidence type="ECO:0000313" key="1">
    <source>
        <dbReference type="EMBL" id="HHE07402.1"/>
    </source>
</evidence>
<accession>A0A7C5DBG2</accession>
<dbReference type="Proteomes" id="UP000886059">
    <property type="component" value="Unassembled WGS sequence"/>
</dbReference>
<dbReference type="PANTHER" id="PTHR46313:SF3">
    <property type="entry name" value="PROLYCOPENE ISOMERASE, CHLOROPLASTIC"/>
    <property type="match status" value="1"/>
</dbReference>
<dbReference type="InterPro" id="IPR045892">
    <property type="entry name" value="CrtISO-like"/>
</dbReference>
<feature type="non-terminal residue" evidence="1">
    <location>
        <position position="111"/>
    </location>
</feature>
<comment type="caution">
    <text evidence="1">The sequence shown here is derived from an EMBL/GenBank/DDBJ whole genome shotgun (WGS) entry which is preliminary data.</text>
</comment>
<dbReference type="PANTHER" id="PTHR46313">
    <property type="match status" value="1"/>
</dbReference>
<dbReference type="Pfam" id="PF13450">
    <property type="entry name" value="NAD_binding_8"/>
    <property type="match status" value="1"/>
</dbReference>
<proteinExistence type="predicted"/>